<comment type="caution">
    <text evidence="1">The sequence shown here is derived from an EMBL/GenBank/DDBJ whole genome shotgun (WGS) entry which is preliminary data.</text>
</comment>
<evidence type="ECO:0000313" key="1">
    <source>
        <dbReference type="EMBL" id="MPM54553.1"/>
    </source>
</evidence>
<reference evidence="1" key="1">
    <citation type="submission" date="2019-08" db="EMBL/GenBank/DDBJ databases">
        <authorList>
            <person name="Kucharzyk K."/>
            <person name="Murdoch R.W."/>
            <person name="Higgins S."/>
            <person name="Loffler F."/>
        </authorList>
    </citation>
    <scope>NUCLEOTIDE SEQUENCE</scope>
</reference>
<dbReference type="AlphaFoldDB" id="A0A645AUF8"/>
<organism evidence="1">
    <name type="scientific">bioreactor metagenome</name>
    <dbReference type="NCBI Taxonomy" id="1076179"/>
    <lineage>
        <taxon>unclassified sequences</taxon>
        <taxon>metagenomes</taxon>
        <taxon>ecological metagenomes</taxon>
    </lineage>
</organism>
<name>A0A645AUF8_9ZZZZ</name>
<sequence length="96" mass="11017">MYKHSSWLVHIFLLLTTLYLPANEPKAQSRDNIVITGNIDIYSNYIWRGMDMGHRPLIQPGLAASYKDFSLGYAGYYKMAGDGENEANFFYPNEMV</sequence>
<protein>
    <submittedName>
        <fullName evidence="1">Uncharacterized protein</fullName>
    </submittedName>
</protein>
<accession>A0A645AUF8</accession>
<gene>
    <name evidence="1" type="ORF">SDC9_101331</name>
</gene>
<dbReference type="EMBL" id="VSSQ01014856">
    <property type="protein sequence ID" value="MPM54553.1"/>
    <property type="molecule type" value="Genomic_DNA"/>
</dbReference>
<proteinExistence type="predicted"/>